<dbReference type="RefSeq" id="XP_024400242.1">
    <property type="nucleotide sequence ID" value="XM_024544474.2"/>
</dbReference>
<reference evidence="6" key="3">
    <citation type="submission" date="2020-12" db="UniProtKB">
        <authorList>
            <consortium name="EnsemblPlants"/>
        </authorList>
    </citation>
    <scope>IDENTIFICATION</scope>
</reference>
<dbReference type="InterPro" id="IPR011990">
    <property type="entry name" value="TPR-like_helical_dom_sf"/>
</dbReference>
<dbReference type="Pfam" id="PF17177">
    <property type="entry name" value="PPR_long"/>
    <property type="match status" value="1"/>
</dbReference>
<proteinExistence type="inferred from homology"/>
<dbReference type="Pfam" id="PF13041">
    <property type="entry name" value="PPR_2"/>
    <property type="match status" value="1"/>
</dbReference>
<dbReference type="OMA" id="GHEICLA"/>
<reference evidence="5 7" key="1">
    <citation type="journal article" date="2008" name="Science">
        <title>The Physcomitrella genome reveals evolutionary insights into the conquest of land by plants.</title>
        <authorList>
            <person name="Rensing S."/>
            <person name="Lang D."/>
            <person name="Zimmer A."/>
            <person name="Terry A."/>
            <person name="Salamov A."/>
            <person name="Shapiro H."/>
            <person name="Nishiyama T."/>
            <person name="Perroud P.-F."/>
            <person name="Lindquist E."/>
            <person name="Kamisugi Y."/>
            <person name="Tanahashi T."/>
            <person name="Sakakibara K."/>
            <person name="Fujita T."/>
            <person name="Oishi K."/>
            <person name="Shin-I T."/>
            <person name="Kuroki Y."/>
            <person name="Toyoda A."/>
            <person name="Suzuki Y."/>
            <person name="Hashimoto A."/>
            <person name="Yamaguchi K."/>
            <person name="Sugano A."/>
            <person name="Kohara Y."/>
            <person name="Fujiyama A."/>
            <person name="Anterola A."/>
            <person name="Aoki S."/>
            <person name="Ashton N."/>
            <person name="Barbazuk W.B."/>
            <person name="Barker E."/>
            <person name="Bennetzen J."/>
            <person name="Bezanilla M."/>
            <person name="Blankenship R."/>
            <person name="Cho S.H."/>
            <person name="Dutcher S."/>
            <person name="Estelle M."/>
            <person name="Fawcett J.A."/>
            <person name="Gundlach H."/>
            <person name="Hanada K."/>
            <person name="Heyl A."/>
            <person name="Hicks K.A."/>
            <person name="Hugh J."/>
            <person name="Lohr M."/>
            <person name="Mayer K."/>
            <person name="Melkozernov A."/>
            <person name="Murata T."/>
            <person name="Nelson D."/>
            <person name="Pils B."/>
            <person name="Prigge M."/>
            <person name="Reiss B."/>
            <person name="Renner T."/>
            <person name="Rombauts S."/>
            <person name="Rushton P."/>
            <person name="Sanderfoot A."/>
            <person name="Schween G."/>
            <person name="Shiu S.-H."/>
            <person name="Stueber K."/>
            <person name="Theodoulou F.L."/>
            <person name="Tu H."/>
            <person name="Van de Peer Y."/>
            <person name="Verrier P.J."/>
            <person name="Waters E."/>
            <person name="Wood A."/>
            <person name="Yang L."/>
            <person name="Cove D."/>
            <person name="Cuming A."/>
            <person name="Hasebe M."/>
            <person name="Lucas S."/>
            <person name="Mishler D.B."/>
            <person name="Reski R."/>
            <person name="Grigoriev I."/>
            <person name="Quatrano R.S."/>
            <person name="Boore J.L."/>
        </authorList>
    </citation>
    <scope>NUCLEOTIDE SEQUENCE [LARGE SCALE GENOMIC DNA]</scope>
    <source>
        <strain evidence="6 7">cv. Gransden 2004</strain>
    </source>
</reference>
<protein>
    <recommendedName>
        <fullName evidence="4">PROP1-like PPR domain-containing protein</fullName>
    </recommendedName>
</protein>
<dbReference type="Pfam" id="PF01535">
    <property type="entry name" value="PPR"/>
    <property type="match status" value="1"/>
</dbReference>
<feature type="repeat" description="PPR" evidence="3">
    <location>
        <begin position="414"/>
        <end position="448"/>
    </location>
</feature>
<evidence type="ECO:0000256" key="1">
    <source>
        <dbReference type="ARBA" id="ARBA00007626"/>
    </source>
</evidence>
<feature type="repeat" description="PPR" evidence="3">
    <location>
        <begin position="345"/>
        <end position="379"/>
    </location>
</feature>
<dbReference type="EnsemblPlants" id="Pp3c17_11510V3.1">
    <property type="protein sequence ID" value="Pp3c17_11510V3.1"/>
    <property type="gene ID" value="Pp3c17_11510"/>
</dbReference>
<dbReference type="PANTHER" id="PTHR47447:SF17">
    <property type="entry name" value="OS12G0638900 PROTEIN"/>
    <property type="match status" value="1"/>
</dbReference>
<dbReference type="PROSITE" id="PS51375">
    <property type="entry name" value="PPR"/>
    <property type="match status" value="5"/>
</dbReference>
<feature type="domain" description="PROP1-like PPR" evidence="4">
    <location>
        <begin position="292"/>
        <end position="403"/>
    </location>
</feature>
<evidence type="ECO:0000313" key="7">
    <source>
        <dbReference type="Proteomes" id="UP000006727"/>
    </source>
</evidence>
<dbReference type="Pfam" id="PF13812">
    <property type="entry name" value="PPR_3"/>
    <property type="match status" value="2"/>
</dbReference>
<dbReference type="GeneID" id="112294217"/>
<dbReference type="InterPro" id="IPR033443">
    <property type="entry name" value="PROP1-like_PPR_dom"/>
</dbReference>
<dbReference type="Gramene" id="Pp3c17_11510V3.1">
    <property type="protein sequence ID" value="Pp3c17_11510V3.1"/>
    <property type="gene ID" value="Pp3c17_11510"/>
</dbReference>
<feature type="repeat" description="PPR" evidence="3">
    <location>
        <begin position="449"/>
        <end position="483"/>
    </location>
</feature>
<dbReference type="Proteomes" id="UP000006727">
    <property type="component" value="Chromosome 17"/>
</dbReference>
<evidence type="ECO:0000259" key="4">
    <source>
        <dbReference type="Pfam" id="PF17177"/>
    </source>
</evidence>
<accession>A0A2K1J3I4</accession>
<feature type="repeat" description="PPR" evidence="3">
    <location>
        <begin position="520"/>
        <end position="554"/>
    </location>
</feature>
<dbReference type="AlphaFoldDB" id="A0A2K1J3I4"/>
<dbReference type="Gramene" id="Pp3c17_11510V3.2">
    <property type="protein sequence ID" value="Pp3c17_11510V3.2"/>
    <property type="gene ID" value="Pp3c17_11510"/>
</dbReference>
<reference evidence="5 7" key="2">
    <citation type="journal article" date="2018" name="Plant J.">
        <title>The Physcomitrella patens chromosome-scale assembly reveals moss genome structure and evolution.</title>
        <authorList>
            <person name="Lang D."/>
            <person name="Ullrich K.K."/>
            <person name="Murat F."/>
            <person name="Fuchs J."/>
            <person name="Jenkins J."/>
            <person name="Haas F.B."/>
            <person name="Piednoel M."/>
            <person name="Gundlach H."/>
            <person name="Van Bel M."/>
            <person name="Meyberg R."/>
            <person name="Vives C."/>
            <person name="Morata J."/>
            <person name="Symeonidi A."/>
            <person name="Hiss M."/>
            <person name="Muchero W."/>
            <person name="Kamisugi Y."/>
            <person name="Saleh O."/>
            <person name="Blanc G."/>
            <person name="Decker E.L."/>
            <person name="van Gessel N."/>
            <person name="Grimwood J."/>
            <person name="Hayes R.D."/>
            <person name="Graham S.W."/>
            <person name="Gunter L.E."/>
            <person name="McDaniel S.F."/>
            <person name="Hoernstein S.N.W."/>
            <person name="Larsson A."/>
            <person name="Li F.W."/>
            <person name="Perroud P.F."/>
            <person name="Phillips J."/>
            <person name="Ranjan P."/>
            <person name="Rokshar D.S."/>
            <person name="Rothfels C.J."/>
            <person name="Schneider L."/>
            <person name="Shu S."/>
            <person name="Stevenson D.W."/>
            <person name="Thummler F."/>
            <person name="Tillich M."/>
            <person name="Villarreal Aguilar J.C."/>
            <person name="Widiez T."/>
            <person name="Wong G.K."/>
            <person name="Wymore A."/>
            <person name="Zhang Y."/>
            <person name="Zimmer A.D."/>
            <person name="Quatrano R.S."/>
            <person name="Mayer K.F.X."/>
            <person name="Goodstein D."/>
            <person name="Casacuberta J.M."/>
            <person name="Vandepoele K."/>
            <person name="Reski R."/>
            <person name="Cuming A.C."/>
            <person name="Tuskan G.A."/>
            <person name="Maumus F."/>
            <person name="Salse J."/>
            <person name="Schmutz J."/>
            <person name="Rensing S.A."/>
        </authorList>
    </citation>
    <scope>NUCLEOTIDE SEQUENCE [LARGE SCALE GENOMIC DNA]</scope>
    <source>
        <strain evidence="6 7">cv. Gransden 2004</strain>
    </source>
</reference>
<name>A0A2K1J3I4_PHYPA</name>
<keyword evidence="2" id="KW-0677">Repeat</keyword>
<gene>
    <name evidence="6" type="primary">LOC112294217</name>
    <name evidence="5" type="ORF">PHYPA_021936</name>
</gene>
<dbReference type="OrthoDB" id="1851534at2759"/>
<dbReference type="InterPro" id="IPR002885">
    <property type="entry name" value="PPR_rpt"/>
</dbReference>
<evidence type="ECO:0000313" key="6">
    <source>
        <dbReference type="EnsemblPlants" id="Pp3c17_11510V3.1"/>
    </source>
</evidence>
<dbReference type="PaxDb" id="3218-PP1S105_37V6.1"/>
<evidence type="ECO:0000256" key="3">
    <source>
        <dbReference type="PROSITE-ProRule" id="PRU00708"/>
    </source>
</evidence>
<keyword evidence="7" id="KW-1185">Reference proteome</keyword>
<dbReference type="SUPFAM" id="SSF48452">
    <property type="entry name" value="TPR-like"/>
    <property type="match status" value="1"/>
</dbReference>
<evidence type="ECO:0000256" key="2">
    <source>
        <dbReference type="ARBA" id="ARBA00022737"/>
    </source>
</evidence>
<dbReference type="PANTHER" id="PTHR47447">
    <property type="entry name" value="OS03G0856100 PROTEIN"/>
    <property type="match status" value="1"/>
</dbReference>
<comment type="similarity">
    <text evidence="1">Belongs to the PPR family. P subfamily.</text>
</comment>
<dbReference type="EMBL" id="ABEU02000017">
    <property type="protein sequence ID" value="PNR36086.1"/>
    <property type="molecule type" value="Genomic_DNA"/>
</dbReference>
<evidence type="ECO:0000313" key="5">
    <source>
        <dbReference type="EMBL" id="PNR36086.1"/>
    </source>
</evidence>
<feature type="repeat" description="PPR" evidence="3">
    <location>
        <begin position="238"/>
        <end position="272"/>
    </location>
</feature>
<dbReference type="NCBIfam" id="TIGR00756">
    <property type="entry name" value="PPR"/>
    <property type="match status" value="2"/>
</dbReference>
<sequence length="812" mass="89297">MTNCAASMLLEFSSLNIAASASTGHKSGGVVVAHSNGVSARVSWIGLRAGGLQAGGGVKACQWQDLVTKVGGRCRLCAVAGVFESEVLDTGEDASVGEAQVNTVKADKNGPAKSEKRKRGTVGRPELVEVIAALKGGEDVERTLAPWTGKFTPEEWNKLLAQIGDVDWKLVLSIFNIVKTKSVLSAQLVPSHDVVDKERNLKLLKTFTTVGGVLAKHGREAEVEALILEMRSLGVDPDTLFFNSLVRGYGRMGYVHPASQVLFQMERYGAKPDPTTYERVITAYLAGKKPQLEKAMQLLQGVRGGNIIVSYKVLSELMTACWNANVAEDADLVFQEMKAANYQIDSKVWVKLMHLHAKKGHAELVEDIFQQMREAGVDAKCGSFDALLLAYCRAGKPDQALSVFREYKLSMKPSLVAFNMIIDACGKAGRDEEAVQLYVDLIECRYRPDTVTYTSLISAVVQAGRYEKADELYRRMLSDGVEPSGHTYATMIHACARRGWTRYGHEICLAAAKDTTGPLNTAVYGAMLHLYTKGRWYSHAAPVLDEMGRKGIEPDVAGYGTLISACGEPDDKLFAPLARAMVNSQFEPLQVAYRLVFTPPANDAVRSELPPPPTHHIDDSVSSITFQSDSVVEEVVSFFKIYALTRGVKSNSSFYNALIDALWERRLRLRARLVFLEAREVVEDFPRPQYNDEAWSLDLRSLSKGASQIAFLHWLDEVAERAAACSVIAPRLLLITGGRKEIDTDYRPYTGKGSGQGVVRQTIEEVVRAFGIPFTQSSREYGPAHLQAETEQVVRWVSLYGDRLQLGNLTPS</sequence>
<dbReference type="Gene3D" id="1.25.40.10">
    <property type="entry name" value="Tetratricopeptide repeat domain"/>
    <property type="match status" value="4"/>
</dbReference>
<organism evidence="5">
    <name type="scientific">Physcomitrium patens</name>
    <name type="common">Spreading-leaved earth moss</name>
    <name type="synonym">Physcomitrella patens</name>
    <dbReference type="NCBI Taxonomy" id="3218"/>
    <lineage>
        <taxon>Eukaryota</taxon>
        <taxon>Viridiplantae</taxon>
        <taxon>Streptophyta</taxon>
        <taxon>Embryophyta</taxon>
        <taxon>Bryophyta</taxon>
        <taxon>Bryophytina</taxon>
        <taxon>Bryopsida</taxon>
        <taxon>Funariidae</taxon>
        <taxon>Funariales</taxon>
        <taxon>Funariaceae</taxon>
        <taxon>Physcomitrium</taxon>
    </lineage>
</organism>
<dbReference type="EnsemblPlants" id="Pp3c17_11510V3.2">
    <property type="protein sequence ID" value="Pp3c17_11510V3.2"/>
    <property type="gene ID" value="Pp3c17_11510"/>
</dbReference>